<keyword evidence="2" id="KW-1185">Reference proteome</keyword>
<accession>A0ABV5SMC5</accession>
<reference evidence="1 2" key="1">
    <citation type="submission" date="2024-09" db="EMBL/GenBank/DDBJ databases">
        <authorList>
            <person name="Sun Q."/>
            <person name="Mori K."/>
        </authorList>
    </citation>
    <scope>NUCLEOTIDE SEQUENCE [LARGE SCALE GENOMIC DNA]</scope>
    <source>
        <strain evidence="1 2">JCM 14321</strain>
    </source>
</reference>
<organism evidence="1 2">
    <name type="scientific">Agromyces lapidis</name>
    <dbReference type="NCBI Taxonomy" id="279574"/>
    <lineage>
        <taxon>Bacteria</taxon>
        <taxon>Bacillati</taxon>
        <taxon>Actinomycetota</taxon>
        <taxon>Actinomycetes</taxon>
        <taxon>Micrococcales</taxon>
        <taxon>Microbacteriaceae</taxon>
        <taxon>Agromyces</taxon>
    </lineage>
</organism>
<evidence type="ECO:0000313" key="2">
    <source>
        <dbReference type="Proteomes" id="UP001589667"/>
    </source>
</evidence>
<dbReference type="RefSeq" id="WP_157423084.1">
    <property type="nucleotide sequence ID" value="NZ_BAAANI010000006.1"/>
</dbReference>
<name>A0ABV5SMC5_9MICO</name>
<comment type="caution">
    <text evidence="1">The sequence shown here is derived from an EMBL/GenBank/DDBJ whole genome shotgun (WGS) entry which is preliminary data.</text>
</comment>
<gene>
    <name evidence="1" type="ORF">ACFFQV_04195</name>
</gene>
<dbReference type="EMBL" id="JBHMBL010000001">
    <property type="protein sequence ID" value="MFB9641489.1"/>
    <property type="molecule type" value="Genomic_DNA"/>
</dbReference>
<sequence>MDAIPHRENRKREADMSVPGHVTVLSVQKISGGWAKVMSFHGGDSGSQLGRAVEHANSLVEINNMPVRIVLEWEEEMG</sequence>
<proteinExistence type="predicted"/>
<evidence type="ECO:0000313" key="1">
    <source>
        <dbReference type="EMBL" id="MFB9641489.1"/>
    </source>
</evidence>
<dbReference type="Proteomes" id="UP001589667">
    <property type="component" value="Unassembled WGS sequence"/>
</dbReference>
<protein>
    <submittedName>
        <fullName evidence="1">Uncharacterized protein</fullName>
    </submittedName>
</protein>